<keyword evidence="4" id="KW-0547">Nucleotide-binding</keyword>
<keyword evidence="2" id="KW-0963">Cytoplasm</keyword>
<dbReference type="InterPro" id="IPR027351">
    <property type="entry name" value="(+)RNA_virus_helicase_core_dom"/>
</dbReference>
<evidence type="ECO:0000256" key="11">
    <source>
        <dbReference type="ARBA" id="ARBA00038000"/>
    </source>
</evidence>
<comment type="subcellular location">
    <subcellularLocation>
        <location evidence="1">Cytoplasm</location>
    </subcellularLocation>
</comment>
<evidence type="ECO:0000256" key="8">
    <source>
        <dbReference type="ARBA" id="ARBA00022881"/>
    </source>
</evidence>
<keyword evidence="7" id="KW-0067">ATP-binding</keyword>
<evidence type="ECO:0000256" key="3">
    <source>
        <dbReference type="ARBA" id="ARBA00022737"/>
    </source>
</evidence>
<keyword evidence="3" id="KW-0677">Repeat</keyword>
<dbReference type="Gene3D" id="3.40.50.300">
    <property type="entry name" value="P-loop containing nucleotide triphosphate hydrolases"/>
    <property type="match status" value="3"/>
</dbReference>
<keyword evidence="8" id="KW-0267">Excision nuclease</keyword>
<feature type="domain" description="(+)RNA virus helicase C-terminal" evidence="14">
    <location>
        <begin position="32"/>
        <end position="60"/>
    </location>
</feature>
<keyword evidence="16" id="KW-1185">Reference proteome</keyword>
<dbReference type="Gene3D" id="1.20.1580.10">
    <property type="entry name" value="ABC transporter ATPase like domain"/>
    <property type="match status" value="3"/>
</dbReference>
<dbReference type="Proteomes" id="UP000609651">
    <property type="component" value="Unassembled WGS sequence"/>
</dbReference>
<evidence type="ECO:0000256" key="9">
    <source>
        <dbReference type="ARBA" id="ARBA00023125"/>
    </source>
</evidence>
<evidence type="ECO:0000313" key="16">
    <source>
        <dbReference type="Proteomes" id="UP000609651"/>
    </source>
</evidence>
<comment type="similarity">
    <text evidence="11">Belongs to the ABC transporter superfamily. UvrA family.</text>
</comment>
<proteinExistence type="inferred from homology"/>
<reference evidence="15 16" key="1">
    <citation type="journal article" date="2020" name="Syst. Appl. Microbiol.">
        <title>Alienimonas chondri sp. nov., a novel planctomycete isolated from the biofilm of the red alga Chondrus crispus.</title>
        <authorList>
            <person name="Vitorino I."/>
            <person name="Albuquerque L."/>
            <person name="Wiegand S."/>
            <person name="Kallscheuer N."/>
            <person name="da Costa M.S."/>
            <person name="Lobo-da-Cunha A."/>
            <person name="Jogler C."/>
            <person name="Lage O.M."/>
        </authorList>
    </citation>
    <scope>NUCLEOTIDE SEQUENCE [LARGE SCALE GENOMIC DNA]</scope>
    <source>
        <strain evidence="15 16">LzC2</strain>
    </source>
</reference>
<dbReference type="PANTHER" id="PTHR43152">
    <property type="entry name" value="UVRABC SYSTEM PROTEIN A"/>
    <property type="match status" value="1"/>
</dbReference>
<dbReference type="PANTHER" id="PTHR43152:SF3">
    <property type="entry name" value="UVRABC SYSTEM PROTEIN A"/>
    <property type="match status" value="1"/>
</dbReference>
<evidence type="ECO:0000256" key="2">
    <source>
        <dbReference type="ARBA" id="ARBA00022490"/>
    </source>
</evidence>
<gene>
    <name evidence="15" type="primary">uvrA_2</name>
    <name evidence="15" type="ORF">LzC2_02000</name>
</gene>
<evidence type="ECO:0000256" key="13">
    <source>
        <dbReference type="ARBA" id="ARBA00042156"/>
    </source>
</evidence>
<keyword evidence="5" id="KW-0227">DNA damage</keyword>
<dbReference type="RefSeq" id="WP_171182792.1">
    <property type="nucleotide sequence ID" value="NZ_WTPX01000004.1"/>
</dbReference>
<dbReference type="Pfam" id="PF01443">
    <property type="entry name" value="Viral_helicase1"/>
    <property type="match status" value="1"/>
</dbReference>
<protein>
    <recommendedName>
        <fullName evidence="12">UvrABC system protein A</fullName>
    </recommendedName>
    <alternativeName>
        <fullName evidence="13">Excinuclease ABC subunit A</fullName>
    </alternativeName>
</protein>
<dbReference type="InterPro" id="IPR027417">
    <property type="entry name" value="P-loop_NTPase"/>
</dbReference>
<accession>A0ABX1V7P6</accession>
<evidence type="ECO:0000256" key="7">
    <source>
        <dbReference type="ARBA" id="ARBA00022840"/>
    </source>
</evidence>
<evidence type="ECO:0000256" key="1">
    <source>
        <dbReference type="ARBA" id="ARBA00004496"/>
    </source>
</evidence>
<dbReference type="EMBL" id="WTPX01000004">
    <property type="protein sequence ID" value="NNJ24150.1"/>
    <property type="molecule type" value="Genomic_DNA"/>
</dbReference>
<organism evidence="15 16">
    <name type="scientific">Alienimonas chondri</name>
    <dbReference type="NCBI Taxonomy" id="2681879"/>
    <lineage>
        <taxon>Bacteria</taxon>
        <taxon>Pseudomonadati</taxon>
        <taxon>Planctomycetota</taxon>
        <taxon>Planctomycetia</taxon>
        <taxon>Planctomycetales</taxon>
        <taxon>Planctomycetaceae</taxon>
        <taxon>Alienimonas</taxon>
    </lineage>
</organism>
<sequence length="728" mass="76410">MPAPDAPPIRLRGVRVRDLQIDALDLPLGALTVVAGVAGSGKSTLLRDVLHAEGQRRYVAALSASARRLLERRERPDADAIEHVPPAILIDLDQPPAKDETLADRAGLGDLLRTAFAALARPHDPATGAVLPVTRADVAAHGLTAAFPDARTLIGFAADAALSPEAYRGAGFNRFVAGAETGRLEDAEALPAGAAVLVDRVKLSPSSLERTEESLSTALRFGGGRAVVWTEWPEGDREIDGRTWVEQIVRDRAVLDDGAVLPGPTPRLFSASFGPKEIGRRAWRFEGDTWDQWLAQTGKNLRKTLPTDGPPAVSQLAVALDRLDGWVLAGTPLNTPASSLNGAENRRALLAAAADPGMRGLLMLFDAPLAGLPAEDAERFQSLCRSLTDGGNTVVAAGSEPALCRAADRLVELGPGAGADGGRVLFAGPPDEIANAEGSILAPFLHSESPSAASASHDATEALPDANRTPFVPRGLAVLTGENAEERLRTLAAEATAVERFGRFGDVLFGPRKPLTKSPRSTVATFLGFFGEIRDLFASTPEAKLRGFTAGHFSLAGSSPGRCPLCEGTGTVTTPMQFLPDLVATCPECGGDRFKPEILAIRVRGLSIADTLNLTAEDAVPFFRGRPKPRARAAAVRDVGLGHITIGRAANTLSHGEGQRLRLAKTLAARTASATLILLEAPAAGLHPADAERLCEVFARLTENGHAVVAADSHPRLLAAADAVIDCG</sequence>
<dbReference type="Gene3D" id="3.30.190.20">
    <property type="match status" value="1"/>
</dbReference>
<evidence type="ECO:0000313" key="15">
    <source>
        <dbReference type="EMBL" id="NNJ24150.1"/>
    </source>
</evidence>
<dbReference type="SUPFAM" id="SSF52540">
    <property type="entry name" value="P-loop containing nucleoside triphosphate hydrolases"/>
    <property type="match status" value="2"/>
</dbReference>
<keyword evidence="6" id="KW-0228">DNA excision</keyword>
<evidence type="ECO:0000256" key="12">
    <source>
        <dbReference type="ARBA" id="ARBA00039316"/>
    </source>
</evidence>
<evidence type="ECO:0000256" key="5">
    <source>
        <dbReference type="ARBA" id="ARBA00022763"/>
    </source>
</evidence>
<evidence type="ECO:0000256" key="6">
    <source>
        <dbReference type="ARBA" id="ARBA00022769"/>
    </source>
</evidence>
<evidence type="ECO:0000256" key="10">
    <source>
        <dbReference type="ARBA" id="ARBA00023204"/>
    </source>
</evidence>
<keyword evidence="9" id="KW-0238">DNA-binding</keyword>
<name>A0ABX1V7P6_9PLAN</name>
<keyword evidence="10" id="KW-0234">DNA repair</keyword>
<evidence type="ECO:0000256" key="4">
    <source>
        <dbReference type="ARBA" id="ARBA00022741"/>
    </source>
</evidence>
<comment type="caution">
    <text evidence="15">The sequence shown here is derived from an EMBL/GenBank/DDBJ whole genome shotgun (WGS) entry which is preliminary data.</text>
</comment>
<evidence type="ECO:0000259" key="14">
    <source>
        <dbReference type="Pfam" id="PF01443"/>
    </source>
</evidence>